<feature type="compositionally biased region" description="Low complexity" evidence="1">
    <location>
        <begin position="78"/>
        <end position="88"/>
    </location>
</feature>
<organism evidence="2">
    <name type="scientific">Haloquadratum walsbyi J07HQW2</name>
    <dbReference type="NCBI Taxonomy" id="1238425"/>
    <lineage>
        <taxon>Archaea</taxon>
        <taxon>Methanobacteriati</taxon>
        <taxon>Methanobacteriota</taxon>
        <taxon>Stenosarchaea group</taxon>
        <taxon>Halobacteria</taxon>
        <taxon>Halobacteriales</taxon>
        <taxon>Haloferacaceae</taxon>
        <taxon>Haloquadratum</taxon>
    </lineage>
</organism>
<protein>
    <submittedName>
        <fullName evidence="2">Uncharacterized protein</fullName>
    </submittedName>
</protein>
<feature type="region of interest" description="Disordered" evidence="1">
    <location>
        <begin position="70"/>
        <end position="92"/>
    </location>
</feature>
<proteinExistence type="predicted"/>
<evidence type="ECO:0000313" key="2">
    <source>
        <dbReference type="EMBL" id="ERG93712.1"/>
    </source>
</evidence>
<dbReference type="Proteomes" id="UP000030710">
    <property type="component" value="Unassembled WGS sequence"/>
</dbReference>
<gene>
    <name evidence="2" type="ORF">J07HQW2_00145</name>
</gene>
<reference evidence="2" key="1">
    <citation type="journal article" date="2013" name="PLoS ONE">
        <title>Assembly-driven community genomics of a hypersaline microbial ecosystem.</title>
        <authorList>
            <person name="Podell S."/>
            <person name="Ugalde J.A."/>
            <person name="Narasingarao P."/>
            <person name="Banfield J.F."/>
            <person name="Heidelberg K.B."/>
            <person name="Allen E.E."/>
        </authorList>
    </citation>
    <scope>NUCLEOTIDE SEQUENCE [LARGE SCALE GENOMIC DNA]</scope>
</reference>
<dbReference type="RefSeq" id="WP_021053206.1">
    <property type="nucleotide sequence ID" value="NZ_KE356561.1"/>
</dbReference>
<name>U1PJ69_9EURY</name>
<dbReference type="HOGENOM" id="CLU_1792094_0_0_2"/>
<sequence length="144" mass="15741">MNSLRELSKKFVNSGIGIGITPSAVELLTESPVTHDLVTFILENSSNYTVLVADDITDIIDEHQHSIDNQKLISSDNSASTTESTEPTETTRIDTRSGLTALIEPTVDSKRTVYIDDTDPISGHTFVTPENNCNTNASFSYSYP</sequence>
<accession>U1PJ69</accession>
<dbReference type="AlphaFoldDB" id="U1PJ69"/>
<dbReference type="EMBL" id="KE356561">
    <property type="protein sequence ID" value="ERG93712.1"/>
    <property type="molecule type" value="Genomic_DNA"/>
</dbReference>
<evidence type="ECO:0000256" key="1">
    <source>
        <dbReference type="SAM" id="MobiDB-lite"/>
    </source>
</evidence>